<sequence length="88" mass="10415">MYNLFSNDYLIRKEKSPKPYYCREGEEIRKTNSCEKTAFKKFSKEDYMQNKKRTIVGTDIDEVKRQNAASGLSYNDVKLLLAQKHLKK</sequence>
<evidence type="ECO:0000313" key="2">
    <source>
        <dbReference type="Proteomes" id="UP000789845"/>
    </source>
</evidence>
<gene>
    <name evidence="1" type="ORF">NEOCIP111885_03976</name>
</gene>
<keyword evidence="2" id="KW-1185">Reference proteome</keyword>
<organism evidence="1 2">
    <name type="scientific">Pseudoneobacillus rhizosphaerae</name>
    <dbReference type="NCBI Taxonomy" id="2880968"/>
    <lineage>
        <taxon>Bacteria</taxon>
        <taxon>Bacillati</taxon>
        <taxon>Bacillota</taxon>
        <taxon>Bacilli</taxon>
        <taxon>Bacillales</taxon>
        <taxon>Bacillaceae</taxon>
        <taxon>Pseudoneobacillus</taxon>
    </lineage>
</organism>
<name>A0A9C7LCX2_9BACI</name>
<protein>
    <submittedName>
        <fullName evidence="1">Uncharacterized protein</fullName>
    </submittedName>
</protein>
<dbReference type="AlphaFoldDB" id="A0A9C7LCX2"/>
<proteinExistence type="predicted"/>
<dbReference type="Proteomes" id="UP000789845">
    <property type="component" value="Unassembled WGS sequence"/>
</dbReference>
<comment type="caution">
    <text evidence="1">The sequence shown here is derived from an EMBL/GenBank/DDBJ whole genome shotgun (WGS) entry which is preliminary data.</text>
</comment>
<accession>A0A9C7LCX2</accession>
<reference evidence="1" key="1">
    <citation type="submission" date="2021-10" db="EMBL/GenBank/DDBJ databases">
        <authorList>
            <person name="Criscuolo A."/>
        </authorList>
    </citation>
    <scope>NUCLEOTIDE SEQUENCE</scope>
    <source>
        <strain evidence="1">CIP111885</strain>
    </source>
</reference>
<evidence type="ECO:0000313" key="1">
    <source>
        <dbReference type="EMBL" id="CAG9610230.1"/>
    </source>
</evidence>
<dbReference type="EMBL" id="CAKJTG010000030">
    <property type="protein sequence ID" value="CAG9610230.1"/>
    <property type="molecule type" value="Genomic_DNA"/>
</dbReference>